<reference evidence="3 4" key="1">
    <citation type="submission" date="2019-02" db="EMBL/GenBank/DDBJ databases">
        <title>Genomic Encyclopedia of Type Strains, Phase IV (KMG-IV): sequencing the most valuable type-strain genomes for metagenomic binning, comparative biology and taxonomic classification.</title>
        <authorList>
            <person name="Goeker M."/>
        </authorList>
    </citation>
    <scope>NUCLEOTIDE SEQUENCE [LARGE SCALE GENOMIC DNA]</scope>
    <source>
        <strain evidence="3 4">DSM 45622</strain>
    </source>
</reference>
<dbReference type="Pfam" id="PF22725">
    <property type="entry name" value="GFO_IDH_MocA_C3"/>
    <property type="match status" value="1"/>
</dbReference>
<evidence type="ECO:0000313" key="3">
    <source>
        <dbReference type="EMBL" id="RZS91725.1"/>
    </source>
</evidence>
<dbReference type="GO" id="GO:0000166">
    <property type="term" value="F:nucleotide binding"/>
    <property type="evidence" value="ECO:0007669"/>
    <property type="project" value="InterPro"/>
</dbReference>
<dbReference type="SUPFAM" id="SSF51735">
    <property type="entry name" value="NAD(P)-binding Rossmann-fold domains"/>
    <property type="match status" value="1"/>
</dbReference>
<feature type="domain" description="Gfo/Idh/MocA-like oxidoreductase N-terminal" evidence="1">
    <location>
        <begin position="4"/>
        <end position="122"/>
    </location>
</feature>
<dbReference type="Gene3D" id="3.30.360.10">
    <property type="entry name" value="Dihydrodipicolinate Reductase, domain 2"/>
    <property type="match status" value="1"/>
</dbReference>
<dbReference type="Gene3D" id="3.40.50.720">
    <property type="entry name" value="NAD(P)-binding Rossmann-like Domain"/>
    <property type="match status" value="1"/>
</dbReference>
<dbReference type="Proteomes" id="UP000293638">
    <property type="component" value="Unassembled WGS sequence"/>
</dbReference>
<dbReference type="InterPro" id="IPR051450">
    <property type="entry name" value="Gfo/Idh/MocA_Oxidoreductases"/>
</dbReference>
<dbReference type="RefSeq" id="WP_165400132.1">
    <property type="nucleotide sequence ID" value="NZ_SGXD01000001.1"/>
</dbReference>
<dbReference type="Pfam" id="PF01408">
    <property type="entry name" value="GFO_IDH_MocA"/>
    <property type="match status" value="1"/>
</dbReference>
<gene>
    <name evidence="3" type="ORF">EV189_0972</name>
</gene>
<accession>A0A4Q7NWV9</accession>
<dbReference type="InterPro" id="IPR000683">
    <property type="entry name" value="Gfo/Idh/MocA-like_OxRdtase_N"/>
</dbReference>
<sequence>MRQLRVSVVGAGGLGQLHMRSLRSIPGARLVRVHDRSLAPEAKALAVELGADECDLHGALDPGAVDAVVVATPTDTHAPVVLAALDAGLSVFCEKPLARTAAEAGELARRAAARGSKVAVGHVVRYFPEYAAARQAHLDGILGPVAAARLARLNAPPASHHRWYADFTRSGGALLDMAIHDIDWCLWAFGPVARVHAKRAGSGGGEVVAITLRHASDVISYIDASWRNESFSTSLELVGSEGLLRTSGSAGAGFVLALRDGDVAGYMPEAAEELDDPFRLELAAALEWFRGGRPPRATVEDGYAALLTVEAAERSITLGRPVVSESVPTAYAAAR</sequence>
<proteinExistence type="predicted"/>
<evidence type="ECO:0000313" key="4">
    <source>
        <dbReference type="Proteomes" id="UP000293638"/>
    </source>
</evidence>
<feature type="domain" description="GFO/IDH/MocA-like oxidoreductase" evidence="2">
    <location>
        <begin position="130"/>
        <end position="244"/>
    </location>
</feature>
<evidence type="ECO:0000259" key="1">
    <source>
        <dbReference type="Pfam" id="PF01408"/>
    </source>
</evidence>
<dbReference type="EMBL" id="SGXD01000001">
    <property type="protein sequence ID" value="RZS91725.1"/>
    <property type="molecule type" value="Genomic_DNA"/>
</dbReference>
<organism evidence="3 4">
    <name type="scientific">Motilibacter rhizosphaerae</name>
    <dbReference type="NCBI Taxonomy" id="598652"/>
    <lineage>
        <taxon>Bacteria</taxon>
        <taxon>Bacillati</taxon>
        <taxon>Actinomycetota</taxon>
        <taxon>Actinomycetes</taxon>
        <taxon>Motilibacterales</taxon>
        <taxon>Motilibacteraceae</taxon>
        <taxon>Motilibacter</taxon>
    </lineage>
</organism>
<evidence type="ECO:0000259" key="2">
    <source>
        <dbReference type="Pfam" id="PF22725"/>
    </source>
</evidence>
<dbReference type="InterPro" id="IPR036291">
    <property type="entry name" value="NAD(P)-bd_dom_sf"/>
</dbReference>
<dbReference type="InterPro" id="IPR055170">
    <property type="entry name" value="GFO_IDH_MocA-like_dom"/>
</dbReference>
<protein>
    <submittedName>
        <fullName evidence="3">Putative dehydrogenase</fullName>
    </submittedName>
</protein>
<name>A0A4Q7NWV9_9ACTN</name>
<keyword evidence="4" id="KW-1185">Reference proteome</keyword>
<dbReference type="PANTHER" id="PTHR43377">
    <property type="entry name" value="BILIVERDIN REDUCTASE A"/>
    <property type="match status" value="1"/>
</dbReference>
<dbReference type="AlphaFoldDB" id="A0A4Q7NWV9"/>
<comment type="caution">
    <text evidence="3">The sequence shown here is derived from an EMBL/GenBank/DDBJ whole genome shotgun (WGS) entry which is preliminary data.</text>
</comment>
<dbReference type="SUPFAM" id="SSF55347">
    <property type="entry name" value="Glyceraldehyde-3-phosphate dehydrogenase-like, C-terminal domain"/>
    <property type="match status" value="1"/>
</dbReference>
<dbReference type="PANTHER" id="PTHR43377:SF1">
    <property type="entry name" value="BILIVERDIN REDUCTASE A"/>
    <property type="match status" value="1"/>
</dbReference>